<dbReference type="Proteomes" id="UP001500325">
    <property type="component" value="Unassembled WGS sequence"/>
</dbReference>
<evidence type="ECO:0000313" key="2">
    <source>
        <dbReference type="Proteomes" id="UP001500325"/>
    </source>
</evidence>
<comment type="caution">
    <text evidence="1">The sequence shown here is derived from an EMBL/GenBank/DDBJ whole genome shotgun (WGS) entry which is preliminary data.</text>
</comment>
<dbReference type="InterPro" id="IPR023214">
    <property type="entry name" value="HAD_sf"/>
</dbReference>
<name>A0ABP8XMP9_9PSEU</name>
<dbReference type="Pfam" id="PF12710">
    <property type="entry name" value="HAD"/>
    <property type="match status" value="1"/>
</dbReference>
<keyword evidence="2" id="KW-1185">Reference proteome</keyword>
<gene>
    <name evidence="1" type="ORF">GCM10023215_58190</name>
</gene>
<evidence type="ECO:0000313" key="1">
    <source>
        <dbReference type="EMBL" id="GAA4709059.1"/>
    </source>
</evidence>
<protein>
    <recommendedName>
        <fullName evidence="3">Phosphoserine phosphatase</fullName>
    </recommendedName>
</protein>
<dbReference type="NCBIfam" id="TIGR01488">
    <property type="entry name" value="HAD-SF-IB"/>
    <property type="match status" value="1"/>
</dbReference>
<dbReference type="SUPFAM" id="SSF56784">
    <property type="entry name" value="HAD-like"/>
    <property type="match status" value="1"/>
</dbReference>
<reference evidence="2" key="1">
    <citation type="journal article" date="2019" name="Int. J. Syst. Evol. Microbiol.">
        <title>The Global Catalogue of Microorganisms (GCM) 10K type strain sequencing project: providing services to taxonomists for standard genome sequencing and annotation.</title>
        <authorList>
            <consortium name="The Broad Institute Genomics Platform"/>
            <consortium name="The Broad Institute Genome Sequencing Center for Infectious Disease"/>
            <person name="Wu L."/>
            <person name="Ma J."/>
        </authorList>
    </citation>
    <scope>NUCLEOTIDE SEQUENCE [LARGE SCALE GENOMIC DNA]</scope>
    <source>
        <strain evidence="2">JCM 18055</strain>
    </source>
</reference>
<dbReference type="RefSeq" id="WP_345383977.1">
    <property type="nucleotide sequence ID" value="NZ_BAABIC010000027.1"/>
</dbReference>
<dbReference type="InterPro" id="IPR036412">
    <property type="entry name" value="HAD-like_sf"/>
</dbReference>
<accession>A0ABP8XMP9</accession>
<evidence type="ECO:0008006" key="3">
    <source>
        <dbReference type="Google" id="ProtNLM"/>
    </source>
</evidence>
<proteinExistence type="predicted"/>
<dbReference type="Gene3D" id="3.40.50.1000">
    <property type="entry name" value="HAD superfamily/HAD-like"/>
    <property type="match status" value="1"/>
</dbReference>
<dbReference type="EMBL" id="BAABIC010000027">
    <property type="protein sequence ID" value="GAA4709059.1"/>
    <property type="molecule type" value="Genomic_DNA"/>
</dbReference>
<sequence length="219" mass="24434">MTRTYLHVFDMDGTLLRGAASVELARHLGTFEAADRIERAWVRGEIGEVAFWEQMLPLWAEVTEDEIDAAFAASSWIEGVREVFDDIRRRGENIAVISQSPHFFVRRLEAWGAHRTFGSDIVPNGPTRQDLLLTLQHKVDITLGLLAELGLTAHDCVAYGDSTSDSLLFEHLPHTVGVNCSPVLRERATVCFDGDDIRGAYALGRQLLEGVRTPPEYAE</sequence>
<organism evidence="1 2">
    <name type="scientific">Pseudonocardia yuanmonensis</name>
    <dbReference type="NCBI Taxonomy" id="1095914"/>
    <lineage>
        <taxon>Bacteria</taxon>
        <taxon>Bacillati</taxon>
        <taxon>Actinomycetota</taxon>
        <taxon>Actinomycetes</taxon>
        <taxon>Pseudonocardiales</taxon>
        <taxon>Pseudonocardiaceae</taxon>
        <taxon>Pseudonocardia</taxon>
    </lineage>
</organism>